<reference evidence="1 2" key="1">
    <citation type="submission" date="2017-11" db="EMBL/GenBank/DDBJ databases">
        <title>Comparitive Functional Genomics of Dry Heat Resistant strains isolated from the Viking Spacecraft.</title>
        <authorList>
            <person name="Seuylemezian A."/>
            <person name="Cooper K."/>
            <person name="Vaishampayan P."/>
        </authorList>
    </citation>
    <scope>NUCLEOTIDE SEQUENCE [LARGE SCALE GENOMIC DNA]</scope>
    <source>
        <strain evidence="1 2">V1-29</strain>
    </source>
</reference>
<dbReference type="SUPFAM" id="SSF53474">
    <property type="entry name" value="alpha/beta-Hydrolases"/>
    <property type="match status" value="1"/>
</dbReference>
<dbReference type="OrthoDB" id="1908495at2"/>
<name>A0A2N5M2Q6_9BACI</name>
<dbReference type="Proteomes" id="UP000234748">
    <property type="component" value="Unassembled WGS sequence"/>
</dbReference>
<keyword evidence="1" id="KW-0378">Hydrolase</keyword>
<dbReference type="EMBL" id="PGUY01000054">
    <property type="protein sequence ID" value="PLT28654.1"/>
    <property type="molecule type" value="Genomic_DNA"/>
</dbReference>
<comment type="caution">
    <text evidence="1">The sequence shown here is derived from an EMBL/GenBank/DDBJ whole genome shotgun (WGS) entry which is preliminary data.</text>
</comment>
<dbReference type="AlphaFoldDB" id="A0A2N5M2Q6"/>
<dbReference type="GO" id="GO:0016787">
    <property type="term" value="F:hydrolase activity"/>
    <property type="evidence" value="ECO:0007669"/>
    <property type="project" value="UniProtKB-KW"/>
</dbReference>
<dbReference type="InterPro" id="IPR029058">
    <property type="entry name" value="AB_hydrolase_fold"/>
</dbReference>
<proteinExistence type="predicted"/>
<evidence type="ECO:0000313" key="2">
    <source>
        <dbReference type="Proteomes" id="UP000234748"/>
    </source>
</evidence>
<sequence length="212" mass="24614">MINITADSVKGYKDEMVPYSLLSKKDKADTLVVMFPGGGYTVNFPLLYYPTLAFLERSFDVLQVNYRTDFYSTLSDEEFDRALIHDVRKVLEHFLQKKNTYKDFYFIGNSLGTIAMSAVLSNEPFIHAKAVWLTPLLTQDYVFNAMLKSISPGLCFIGDNDPFFNQERFNQLRENERIDLKFFEGATHRLEVDNTIETIEILKQVIQEIEQF</sequence>
<evidence type="ECO:0000313" key="1">
    <source>
        <dbReference type="EMBL" id="PLT28654.1"/>
    </source>
</evidence>
<dbReference type="RefSeq" id="WP_101644435.1">
    <property type="nucleotide sequence ID" value="NZ_PGUY01000054.1"/>
</dbReference>
<organism evidence="1 2">
    <name type="scientific">Peribacillus deserti</name>
    <dbReference type="NCBI Taxonomy" id="673318"/>
    <lineage>
        <taxon>Bacteria</taxon>
        <taxon>Bacillati</taxon>
        <taxon>Bacillota</taxon>
        <taxon>Bacilli</taxon>
        <taxon>Bacillales</taxon>
        <taxon>Bacillaceae</taxon>
        <taxon>Peribacillus</taxon>
    </lineage>
</organism>
<protein>
    <submittedName>
        <fullName evidence="1">Alpha/beta hydrolase</fullName>
    </submittedName>
</protein>
<accession>A0A2N5M2Q6</accession>
<dbReference type="Gene3D" id="3.40.50.1820">
    <property type="entry name" value="alpha/beta hydrolase"/>
    <property type="match status" value="1"/>
</dbReference>
<keyword evidence="2" id="KW-1185">Reference proteome</keyword>
<gene>
    <name evidence="1" type="ORF">CUU66_17285</name>
</gene>